<comment type="function">
    <text evidence="10">Catalyzes the acyloin condensation reaction between C atoms 2 and 3 of pyruvate and glyceraldehyde 3-phosphate to yield 1-deoxy-D-xylulose-5-phosphate (DXP).</text>
</comment>
<dbReference type="Pfam" id="PF02779">
    <property type="entry name" value="Transket_pyr"/>
    <property type="match status" value="1"/>
</dbReference>
<dbReference type="InterPro" id="IPR005475">
    <property type="entry name" value="Transketolase-like_Pyr-bd"/>
</dbReference>
<dbReference type="CDD" id="cd07033">
    <property type="entry name" value="TPP_PYR_DXS_TK_like"/>
    <property type="match status" value="1"/>
</dbReference>
<evidence type="ECO:0000256" key="8">
    <source>
        <dbReference type="ARBA" id="ARBA00023052"/>
    </source>
</evidence>
<keyword evidence="13" id="KW-1185">Reference proteome</keyword>
<feature type="domain" description="Transketolase-like pyrimidine-binding" evidence="11">
    <location>
        <begin position="307"/>
        <end position="471"/>
    </location>
</feature>
<comment type="cofactor">
    <cofactor evidence="10">
        <name>Mg(2+)</name>
        <dbReference type="ChEBI" id="CHEBI:18420"/>
    </cofactor>
    <text evidence="10">Binds 1 Mg(2+) ion per subunit.</text>
</comment>
<dbReference type="EC" id="2.2.1.7" evidence="10"/>
<evidence type="ECO:0000256" key="6">
    <source>
        <dbReference type="ARBA" id="ARBA00022842"/>
    </source>
</evidence>
<dbReference type="SMART" id="SM00861">
    <property type="entry name" value="Transket_pyr"/>
    <property type="match status" value="1"/>
</dbReference>
<comment type="caution">
    <text evidence="12">The sequence shown here is derived from an EMBL/GenBank/DDBJ whole genome shotgun (WGS) entry which is preliminary data.</text>
</comment>
<dbReference type="EMBL" id="QGGI01000006">
    <property type="protein sequence ID" value="PWJ95198.1"/>
    <property type="molecule type" value="Genomic_DNA"/>
</dbReference>
<name>A0AA45HIX1_9BACT</name>
<keyword evidence="5 10" id="KW-0479">Metal-binding</keyword>
<keyword evidence="7 10" id="KW-0784">Thiamine biosynthesis</keyword>
<dbReference type="NCBIfam" id="NF003933">
    <property type="entry name" value="PRK05444.2-2"/>
    <property type="match status" value="1"/>
</dbReference>
<dbReference type="SUPFAM" id="SSF52922">
    <property type="entry name" value="TK C-terminal domain-like"/>
    <property type="match status" value="1"/>
</dbReference>
<dbReference type="Pfam" id="PF02780">
    <property type="entry name" value="Transketolase_C"/>
    <property type="match status" value="1"/>
</dbReference>
<dbReference type="InterPro" id="IPR009014">
    <property type="entry name" value="Transketo_C/PFOR_II"/>
</dbReference>
<dbReference type="InterPro" id="IPR029061">
    <property type="entry name" value="THDP-binding"/>
</dbReference>
<gene>
    <name evidence="10" type="primary">dxs</name>
    <name evidence="12" type="ORF">C7380_1064</name>
</gene>
<keyword evidence="6 10" id="KW-0460">Magnesium</keyword>
<dbReference type="GO" id="GO:0030976">
    <property type="term" value="F:thiamine pyrophosphate binding"/>
    <property type="evidence" value="ECO:0007669"/>
    <property type="project" value="UniProtKB-UniRule"/>
</dbReference>
<dbReference type="GO" id="GO:0016114">
    <property type="term" value="P:terpenoid biosynthetic process"/>
    <property type="evidence" value="ECO:0007669"/>
    <property type="project" value="UniProtKB-UniRule"/>
</dbReference>
<feature type="binding site" evidence="10">
    <location>
        <position position="285"/>
    </location>
    <ligand>
        <name>thiamine diphosphate</name>
        <dbReference type="ChEBI" id="CHEBI:58937"/>
    </ligand>
</feature>
<protein>
    <recommendedName>
        <fullName evidence="10">1-deoxy-D-xylulose-5-phosphate synthase</fullName>
        <ecNumber evidence="10">2.2.1.7</ecNumber>
    </recommendedName>
    <alternativeName>
        <fullName evidence="10">1-deoxyxylulose-5-phosphate synthase</fullName>
        <shortName evidence="10">DXP synthase</shortName>
        <shortName evidence="10">DXPS</shortName>
    </alternativeName>
</protein>
<evidence type="ECO:0000256" key="10">
    <source>
        <dbReference type="HAMAP-Rule" id="MF_00315"/>
    </source>
</evidence>
<evidence type="ECO:0000313" key="12">
    <source>
        <dbReference type="EMBL" id="PWJ95198.1"/>
    </source>
</evidence>
<dbReference type="CDD" id="cd02007">
    <property type="entry name" value="TPP_DXS"/>
    <property type="match status" value="1"/>
</dbReference>
<evidence type="ECO:0000256" key="5">
    <source>
        <dbReference type="ARBA" id="ARBA00022723"/>
    </source>
</evidence>
<reference evidence="12 13" key="1">
    <citation type="submission" date="2018-05" db="EMBL/GenBank/DDBJ databases">
        <title>Genomic Encyclopedia of Type Strains, Phase IV (KMG-IV): sequencing the most valuable type-strain genomes for metagenomic binning, comparative biology and taxonomic classification.</title>
        <authorList>
            <person name="Goeker M."/>
        </authorList>
    </citation>
    <scope>NUCLEOTIDE SEQUENCE [LARGE SCALE GENOMIC DNA]</scope>
    <source>
        <strain evidence="12 13">DSM 24906</strain>
    </source>
</reference>
<dbReference type="AlphaFoldDB" id="A0AA45HIX1"/>
<evidence type="ECO:0000256" key="1">
    <source>
        <dbReference type="ARBA" id="ARBA00004980"/>
    </source>
</evidence>
<feature type="binding site" evidence="10">
    <location>
        <position position="143"/>
    </location>
    <ligand>
        <name>Mg(2+)</name>
        <dbReference type="ChEBI" id="CHEBI:18420"/>
    </ligand>
</feature>
<sequence>MMNEEHLYHDLYKMDYEQLDLLAQKMRKYIMETVYSNNGHLASNFGVVELTLALYRVFNPEEDVVIWDTSHQSYVHKLLTGRWEEFKTLRRMNGISGFTNIHESKYDKFGAGHAGTSISAALGYFIGDKCNDKKRNIISIIGDGAFTCGMALESLNQLKYMNSNVKIILNSNDMSISPNVGSLSTMLSKIRMKKNYKDIKKNMKDMLNDSEIGQDLELVLKRLKDAVKYTIYSEPIGFFEDLGIKYYGPVDGHNIRDLELFLRLLKDHEDGPAVLHVLTTKGKGFENAEKNPDKFHGVSKKTNNQNLSYSKIVGHTLSYIQKENFITFTAAMKDGTGLDILEKTNPNKIIDMGITEPSIVTTAAATSLAGVYPVVDIYSTFMQRAFDSIIHDVALQGIPGLYLLDRAGLVGEDGPTHHGVFDISYLRLIPQIEILTPLNGQDLANMIYTSVKEKPSKPRFIRFPKESTTKTVDEILLNLKNINLNWKYIKTSNNNTYVLAVGTISNTVKKALKDYDLNIIGVRSIKPLDQYVINDLKENADKIIIYEENAEKGGFNEEIYKLLKGKDIYNYGIKDEFITHGSRKELLSLCGLDEQSIKNQIESIMNINNKKVK</sequence>
<organism evidence="12 13">
    <name type="scientific">Oceanotoga teriensis</name>
    <dbReference type="NCBI Taxonomy" id="515440"/>
    <lineage>
        <taxon>Bacteria</taxon>
        <taxon>Thermotogati</taxon>
        <taxon>Thermotogota</taxon>
        <taxon>Thermotogae</taxon>
        <taxon>Petrotogales</taxon>
        <taxon>Petrotogaceae</taxon>
        <taxon>Oceanotoga</taxon>
    </lineage>
</organism>
<evidence type="ECO:0000256" key="3">
    <source>
        <dbReference type="ARBA" id="ARBA00011738"/>
    </source>
</evidence>
<evidence type="ECO:0000256" key="4">
    <source>
        <dbReference type="ARBA" id="ARBA00022679"/>
    </source>
</evidence>
<dbReference type="PROSITE" id="PS00802">
    <property type="entry name" value="TRANSKETOLASE_2"/>
    <property type="match status" value="1"/>
</dbReference>
<keyword evidence="4 10" id="KW-0808">Transferase</keyword>
<evidence type="ECO:0000256" key="7">
    <source>
        <dbReference type="ARBA" id="ARBA00022977"/>
    </source>
</evidence>
<feature type="binding site" evidence="10">
    <location>
        <position position="172"/>
    </location>
    <ligand>
        <name>thiamine diphosphate</name>
        <dbReference type="ChEBI" id="CHEBI:58937"/>
    </ligand>
</feature>
<dbReference type="HAMAP" id="MF_00315">
    <property type="entry name" value="DXP_synth"/>
    <property type="match status" value="1"/>
</dbReference>
<dbReference type="Pfam" id="PF13292">
    <property type="entry name" value="DXP_synthase_N"/>
    <property type="match status" value="1"/>
</dbReference>
<dbReference type="SUPFAM" id="SSF52518">
    <property type="entry name" value="Thiamin diphosphate-binding fold (THDP-binding)"/>
    <property type="match status" value="2"/>
</dbReference>
<keyword evidence="9 10" id="KW-0414">Isoprene biosynthesis</keyword>
<dbReference type="GO" id="GO:0005829">
    <property type="term" value="C:cytosol"/>
    <property type="evidence" value="ECO:0007669"/>
    <property type="project" value="TreeGrafter"/>
</dbReference>
<dbReference type="InterPro" id="IPR033248">
    <property type="entry name" value="Transketolase_C"/>
</dbReference>
<dbReference type="NCBIfam" id="TIGR00204">
    <property type="entry name" value="dxs"/>
    <property type="match status" value="1"/>
</dbReference>
<comment type="subunit">
    <text evidence="3 10">Homodimer.</text>
</comment>
<dbReference type="Gene3D" id="3.40.50.920">
    <property type="match status" value="1"/>
</dbReference>
<evidence type="ECO:0000313" key="13">
    <source>
        <dbReference type="Proteomes" id="UP000245921"/>
    </source>
</evidence>
<dbReference type="GO" id="GO:0000287">
    <property type="term" value="F:magnesium ion binding"/>
    <property type="evidence" value="ECO:0007669"/>
    <property type="project" value="UniProtKB-UniRule"/>
</dbReference>
<dbReference type="InterPro" id="IPR005477">
    <property type="entry name" value="Dxylulose-5-P_synthase"/>
</dbReference>
<dbReference type="Proteomes" id="UP000245921">
    <property type="component" value="Unassembled WGS sequence"/>
</dbReference>
<comment type="catalytic activity">
    <reaction evidence="10">
        <text>D-glyceraldehyde 3-phosphate + pyruvate + H(+) = 1-deoxy-D-xylulose 5-phosphate + CO2</text>
        <dbReference type="Rhea" id="RHEA:12605"/>
        <dbReference type="ChEBI" id="CHEBI:15361"/>
        <dbReference type="ChEBI" id="CHEBI:15378"/>
        <dbReference type="ChEBI" id="CHEBI:16526"/>
        <dbReference type="ChEBI" id="CHEBI:57792"/>
        <dbReference type="ChEBI" id="CHEBI:59776"/>
        <dbReference type="EC" id="2.2.1.7"/>
    </reaction>
</comment>
<dbReference type="GO" id="GO:0008661">
    <property type="term" value="F:1-deoxy-D-xylulose-5-phosphate synthase activity"/>
    <property type="evidence" value="ECO:0007669"/>
    <property type="project" value="UniProtKB-UniRule"/>
</dbReference>
<feature type="binding site" evidence="10">
    <location>
        <begin position="112"/>
        <end position="114"/>
    </location>
    <ligand>
        <name>thiamine diphosphate</name>
        <dbReference type="ChEBI" id="CHEBI:58937"/>
    </ligand>
</feature>
<evidence type="ECO:0000259" key="11">
    <source>
        <dbReference type="SMART" id="SM00861"/>
    </source>
</evidence>
<dbReference type="GO" id="GO:0019288">
    <property type="term" value="P:isopentenyl diphosphate biosynthetic process, methylerythritol 4-phosphate pathway"/>
    <property type="evidence" value="ECO:0007669"/>
    <property type="project" value="TreeGrafter"/>
</dbReference>
<dbReference type="GO" id="GO:0009228">
    <property type="term" value="P:thiamine biosynthetic process"/>
    <property type="evidence" value="ECO:0007669"/>
    <property type="project" value="UniProtKB-UniRule"/>
</dbReference>
<evidence type="ECO:0000256" key="2">
    <source>
        <dbReference type="ARBA" id="ARBA00011081"/>
    </source>
</evidence>
<feature type="binding site" evidence="10">
    <location>
        <position position="172"/>
    </location>
    <ligand>
        <name>Mg(2+)</name>
        <dbReference type="ChEBI" id="CHEBI:18420"/>
    </ligand>
</feature>
<dbReference type="Gene3D" id="3.40.50.970">
    <property type="match status" value="2"/>
</dbReference>
<comment type="cofactor">
    <cofactor evidence="10">
        <name>thiamine diphosphate</name>
        <dbReference type="ChEBI" id="CHEBI:58937"/>
    </cofactor>
    <text evidence="10">Binds 1 thiamine pyrophosphate per subunit.</text>
</comment>
<feature type="binding site" evidence="10">
    <location>
        <position position="356"/>
    </location>
    <ligand>
        <name>thiamine diphosphate</name>
        <dbReference type="ChEBI" id="CHEBI:58937"/>
    </ligand>
</feature>
<dbReference type="PANTHER" id="PTHR43322">
    <property type="entry name" value="1-D-DEOXYXYLULOSE 5-PHOSPHATE SYNTHASE-RELATED"/>
    <property type="match status" value="1"/>
</dbReference>
<keyword evidence="8 10" id="KW-0786">Thiamine pyrophosphate</keyword>
<evidence type="ECO:0000256" key="9">
    <source>
        <dbReference type="ARBA" id="ARBA00023229"/>
    </source>
</evidence>
<dbReference type="InterPro" id="IPR020826">
    <property type="entry name" value="Transketolase_BS"/>
</dbReference>
<dbReference type="PANTHER" id="PTHR43322:SF5">
    <property type="entry name" value="1-DEOXY-D-XYLULOSE-5-PHOSPHATE SYNTHASE, CHLOROPLASTIC"/>
    <property type="match status" value="1"/>
</dbReference>
<comment type="pathway">
    <text evidence="1 10">Metabolic intermediate biosynthesis; 1-deoxy-D-xylulose 5-phosphate biosynthesis; 1-deoxy-D-xylulose 5-phosphate from D-glyceraldehyde 3-phosphate and pyruvate: step 1/1.</text>
</comment>
<proteinExistence type="inferred from homology"/>
<feature type="binding site" evidence="10">
    <location>
        <position position="71"/>
    </location>
    <ligand>
        <name>thiamine diphosphate</name>
        <dbReference type="ChEBI" id="CHEBI:58937"/>
    </ligand>
</feature>
<feature type="binding site" evidence="10">
    <location>
        <begin position="144"/>
        <end position="145"/>
    </location>
    <ligand>
        <name>thiamine diphosphate</name>
        <dbReference type="ChEBI" id="CHEBI:58937"/>
    </ligand>
</feature>
<accession>A0AA45HIX1</accession>
<comment type="similarity">
    <text evidence="2 10">Belongs to the transketolase family. DXPS subfamily.</text>
</comment>